<name>A0A9P0M943_ACAOB</name>
<feature type="chain" id="PRO_5040251873" evidence="2">
    <location>
        <begin position="24"/>
        <end position="92"/>
    </location>
</feature>
<feature type="signal peptide" evidence="2">
    <location>
        <begin position="1"/>
        <end position="23"/>
    </location>
</feature>
<reference evidence="3" key="1">
    <citation type="submission" date="2022-03" db="EMBL/GenBank/DDBJ databases">
        <authorList>
            <person name="Sayadi A."/>
        </authorList>
    </citation>
    <scope>NUCLEOTIDE SEQUENCE</scope>
</reference>
<keyword evidence="1" id="KW-1133">Transmembrane helix</keyword>
<evidence type="ECO:0000313" key="4">
    <source>
        <dbReference type="Proteomes" id="UP001152888"/>
    </source>
</evidence>
<gene>
    <name evidence="3" type="ORF">ACAOBT_LOCUS33912</name>
</gene>
<protein>
    <submittedName>
        <fullName evidence="3">Uncharacterized protein</fullName>
    </submittedName>
</protein>
<proteinExistence type="predicted"/>
<evidence type="ECO:0000313" key="3">
    <source>
        <dbReference type="EMBL" id="CAH2014146.1"/>
    </source>
</evidence>
<dbReference type="Proteomes" id="UP001152888">
    <property type="component" value="Unassembled WGS sequence"/>
</dbReference>
<keyword evidence="1" id="KW-0472">Membrane</keyword>
<keyword evidence="4" id="KW-1185">Reference proteome</keyword>
<dbReference type="OrthoDB" id="6790918at2759"/>
<feature type="transmembrane region" description="Helical" evidence="1">
    <location>
        <begin position="47"/>
        <end position="70"/>
    </location>
</feature>
<organism evidence="3 4">
    <name type="scientific">Acanthoscelides obtectus</name>
    <name type="common">Bean weevil</name>
    <name type="synonym">Bruchus obtectus</name>
    <dbReference type="NCBI Taxonomy" id="200917"/>
    <lineage>
        <taxon>Eukaryota</taxon>
        <taxon>Metazoa</taxon>
        <taxon>Ecdysozoa</taxon>
        <taxon>Arthropoda</taxon>
        <taxon>Hexapoda</taxon>
        <taxon>Insecta</taxon>
        <taxon>Pterygota</taxon>
        <taxon>Neoptera</taxon>
        <taxon>Endopterygota</taxon>
        <taxon>Coleoptera</taxon>
        <taxon>Polyphaga</taxon>
        <taxon>Cucujiformia</taxon>
        <taxon>Chrysomeloidea</taxon>
        <taxon>Chrysomelidae</taxon>
        <taxon>Bruchinae</taxon>
        <taxon>Bruchini</taxon>
        <taxon>Acanthoscelides</taxon>
    </lineage>
</organism>
<sequence>MVSNRKLIFLVMLIIISTVLVKCQNNGENKRGSGIRKATNLSLTDDLVNNLINFLMDLMGYASMAMDFVGQLPVVGRRRRNIDEPQSVAASN</sequence>
<comment type="caution">
    <text evidence="3">The sequence shown here is derived from an EMBL/GenBank/DDBJ whole genome shotgun (WGS) entry which is preliminary data.</text>
</comment>
<dbReference type="EMBL" id="CAKOFQ010008433">
    <property type="protein sequence ID" value="CAH2014146.1"/>
    <property type="molecule type" value="Genomic_DNA"/>
</dbReference>
<accession>A0A9P0M943</accession>
<evidence type="ECO:0000256" key="1">
    <source>
        <dbReference type="SAM" id="Phobius"/>
    </source>
</evidence>
<dbReference type="AlphaFoldDB" id="A0A9P0M943"/>
<keyword evidence="1" id="KW-0812">Transmembrane</keyword>
<evidence type="ECO:0000256" key="2">
    <source>
        <dbReference type="SAM" id="SignalP"/>
    </source>
</evidence>
<keyword evidence="2" id="KW-0732">Signal</keyword>